<protein>
    <submittedName>
        <fullName evidence="1">Phage Holliday junction resolvase</fullName>
    </submittedName>
</protein>
<dbReference type="SUPFAM" id="SSF103084">
    <property type="entry name" value="Holliday junction resolvase RusA"/>
    <property type="match status" value="1"/>
</dbReference>
<evidence type="ECO:0000313" key="2">
    <source>
        <dbReference type="Proteomes" id="UP000196320"/>
    </source>
</evidence>
<keyword evidence="2" id="KW-1185">Reference proteome</keyword>
<reference evidence="1 2" key="1">
    <citation type="submission" date="2017-02" db="EMBL/GenBank/DDBJ databases">
        <authorList>
            <person name="Peterson S.W."/>
        </authorList>
    </citation>
    <scope>NUCLEOTIDE SEQUENCE [LARGE SCALE GENOMIC DNA]</scope>
    <source>
        <strain evidence="1 2">B Mb 05.01</strain>
    </source>
</reference>
<dbReference type="GO" id="GO:0006310">
    <property type="term" value="P:DNA recombination"/>
    <property type="evidence" value="ECO:0007669"/>
    <property type="project" value="InterPro"/>
</dbReference>
<dbReference type="InterPro" id="IPR008822">
    <property type="entry name" value="Endonuclease_RusA-like"/>
</dbReference>
<sequence>MTPLVEPDLQFTVRGLPAPQGSKEVKRYVQGRAILGESSSKVRPWRQDVVAAAVEAIRRSPGFRPIDGPVFLTVEFYVPRPKGHPKSRRTVPTTTPDLDKLLRSTDDALTTAGVITDDSVVVDIWARDRYAVPTPEVGCDWELPAPGAVVSVFRIEAESTWADEPLSVLAGRHLPLRAIPAPVAAAIALSTEEFDPERAGFVVESEARDGELVATVARAVKRTQRRPEETVLLVIEDGARRLSSFPRQPFTSAQQAIADLGSLTSVNVVLARRLAAEEPSIPLDAPAESPVADLFD</sequence>
<organism evidence="1 2">
    <name type="scientific">Microbacterium esteraromaticum</name>
    <dbReference type="NCBI Taxonomy" id="57043"/>
    <lineage>
        <taxon>Bacteria</taxon>
        <taxon>Bacillati</taxon>
        <taxon>Actinomycetota</taxon>
        <taxon>Actinomycetes</taxon>
        <taxon>Micrococcales</taxon>
        <taxon>Microbacteriaceae</taxon>
        <taxon>Microbacterium</taxon>
    </lineage>
</organism>
<dbReference type="GO" id="GO:0000287">
    <property type="term" value="F:magnesium ion binding"/>
    <property type="evidence" value="ECO:0007669"/>
    <property type="project" value="InterPro"/>
</dbReference>
<dbReference type="Pfam" id="PF05866">
    <property type="entry name" value="RusA"/>
    <property type="match status" value="1"/>
</dbReference>
<dbReference type="EMBL" id="FUKO01000033">
    <property type="protein sequence ID" value="SJN43559.1"/>
    <property type="molecule type" value="Genomic_DNA"/>
</dbReference>
<dbReference type="GO" id="GO:0006281">
    <property type="term" value="P:DNA repair"/>
    <property type="evidence" value="ECO:0007669"/>
    <property type="project" value="InterPro"/>
</dbReference>
<name>A0A1R4KH03_9MICO</name>
<proteinExistence type="predicted"/>
<dbReference type="Gene3D" id="3.30.1330.70">
    <property type="entry name" value="Holliday junction resolvase RusA"/>
    <property type="match status" value="1"/>
</dbReference>
<dbReference type="AlphaFoldDB" id="A0A1R4KH03"/>
<evidence type="ECO:0000313" key="1">
    <source>
        <dbReference type="EMBL" id="SJN43559.1"/>
    </source>
</evidence>
<dbReference type="OrthoDB" id="3732467at2"/>
<dbReference type="Proteomes" id="UP000196320">
    <property type="component" value="Unassembled WGS sequence"/>
</dbReference>
<accession>A0A1R4KH03</accession>
<dbReference type="InterPro" id="IPR036614">
    <property type="entry name" value="RusA-like_sf"/>
</dbReference>
<dbReference type="RefSeq" id="WP_143738389.1">
    <property type="nucleotide sequence ID" value="NZ_FUKO01000033.1"/>
</dbReference>
<gene>
    <name evidence="1" type="ORF">FM104_12735</name>
</gene>